<organism evidence="2 3">
    <name type="scientific">Bordetella genomosp. 1</name>
    <dbReference type="NCBI Taxonomy" id="1395607"/>
    <lineage>
        <taxon>Bacteria</taxon>
        <taxon>Pseudomonadati</taxon>
        <taxon>Pseudomonadota</taxon>
        <taxon>Betaproteobacteria</taxon>
        <taxon>Burkholderiales</taxon>
        <taxon>Alcaligenaceae</taxon>
        <taxon>Bordetella</taxon>
    </lineage>
</organism>
<evidence type="ECO:0000313" key="2">
    <source>
        <dbReference type="EMBL" id="OZI35907.1"/>
    </source>
</evidence>
<dbReference type="SUPFAM" id="SSF47598">
    <property type="entry name" value="Ribbon-helix-helix"/>
    <property type="match status" value="1"/>
</dbReference>
<sequence>MPCITLSDVPTEIMDKLRLRARRNGCSAEEELMAILIAIIRADDRLPAESPLVRLCRSFQLTDEEHALFDRIRHPAPSQPIEPK</sequence>
<dbReference type="InterPro" id="IPR053853">
    <property type="entry name" value="FitA-like_RHH"/>
</dbReference>
<dbReference type="InterPro" id="IPR013321">
    <property type="entry name" value="Arc_rbn_hlx_hlx"/>
</dbReference>
<dbReference type="AlphaFoldDB" id="A0A261SFX3"/>
<evidence type="ECO:0000313" key="3">
    <source>
        <dbReference type="Proteomes" id="UP000217005"/>
    </source>
</evidence>
<dbReference type="InterPro" id="IPR010985">
    <property type="entry name" value="Ribbon_hlx_hlx"/>
</dbReference>
<gene>
    <name evidence="2" type="ORF">CEG14_12745</name>
</gene>
<evidence type="ECO:0000259" key="1">
    <source>
        <dbReference type="Pfam" id="PF22513"/>
    </source>
</evidence>
<dbReference type="Gene3D" id="1.10.1220.10">
    <property type="entry name" value="Met repressor-like"/>
    <property type="match status" value="1"/>
</dbReference>
<dbReference type="Proteomes" id="UP000217005">
    <property type="component" value="Unassembled WGS sequence"/>
</dbReference>
<dbReference type="GO" id="GO:0006355">
    <property type="term" value="P:regulation of DNA-templated transcription"/>
    <property type="evidence" value="ECO:0007669"/>
    <property type="project" value="InterPro"/>
</dbReference>
<protein>
    <recommendedName>
        <fullName evidence="1">Antitoxin FitA-like ribbon-helix-helix domain-containing protein</fullName>
    </recommendedName>
</protein>
<reference evidence="2 3" key="1">
    <citation type="submission" date="2017-05" db="EMBL/GenBank/DDBJ databases">
        <title>Complete and WGS of Bordetella genogroups.</title>
        <authorList>
            <person name="Spilker T."/>
            <person name="LiPuma J."/>
        </authorList>
    </citation>
    <scope>NUCLEOTIDE SEQUENCE [LARGE SCALE GENOMIC DNA]</scope>
    <source>
        <strain evidence="2 3">AU17610</strain>
    </source>
</reference>
<proteinExistence type="predicted"/>
<accession>A0A261SFX3</accession>
<comment type="caution">
    <text evidence="2">The sequence shown here is derived from an EMBL/GenBank/DDBJ whole genome shotgun (WGS) entry which is preliminary data.</text>
</comment>
<dbReference type="EMBL" id="NEVL01000003">
    <property type="protein sequence ID" value="OZI35907.1"/>
    <property type="molecule type" value="Genomic_DNA"/>
</dbReference>
<dbReference type="Pfam" id="PF22513">
    <property type="entry name" value="FitA-like_RHH"/>
    <property type="match status" value="1"/>
</dbReference>
<feature type="domain" description="Antitoxin FitA-like ribbon-helix-helix" evidence="1">
    <location>
        <begin position="4"/>
        <end position="37"/>
    </location>
</feature>
<name>A0A261SFX3_9BORD</name>